<accession>A0ABP9PVS1</accession>
<dbReference type="InterPro" id="IPR012349">
    <property type="entry name" value="Split_barrel_FMN-bd"/>
</dbReference>
<sequence>MVLPRWLARVNRVATNRVLGRLPVFATVRHVGRRSGRRYQTPIAVFRADRGYVAALTYGPGADWVRNVLAAGGCELRVRGEWVPLVRPMVVHDPERRAVPPVVRLFLAVPGAVDFLHLDLAQPER</sequence>
<dbReference type="Proteomes" id="UP001428817">
    <property type="component" value="Unassembled WGS sequence"/>
</dbReference>
<reference evidence="2" key="1">
    <citation type="journal article" date="2019" name="Int. J. Syst. Evol. Microbiol.">
        <title>The Global Catalogue of Microorganisms (GCM) 10K type strain sequencing project: providing services to taxonomists for standard genome sequencing and annotation.</title>
        <authorList>
            <consortium name="The Broad Institute Genomics Platform"/>
            <consortium name="The Broad Institute Genome Sequencing Center for Infectious Disease"/>
            <person name="Wu L."/>
            <person name="Ma J."/>
        </authorList>
    </citation>
    <scope>NUCLEOTIDE SEQUENCE [LARGE SCALE GENOMIC DNA]</scope>
    <source>
        <strain evidence="2">JCM 18303</strain>
    </source>
</reference>
<dbReference type="RefSeq" id="WP_185066477.1">
    <property type="nucleotide sequence ID" value="NZ_BAABJP010000007.1"/>
</dbReference>
<evidence type="ECO:0000313" key="1">
    <source>
        <dbReference type="EMBL" id="GAA5152371.1"/>
    </source>
</evidence>
<evidence type="ECO:0000313" key="2">
    <source>
        <dbReference type="Proteomes" id="UP001428817"/>
    </source>
</evidence>
<dbReference type="Gene3D" id="2.30.110.10">
    <property type="entry name" value="Electron Transport, Fmn-binding Protein, Chain A"/>
    <property type="match status" value="1"/>
</dbReference>
<comment type="caution">
    <text evidence="1">The sequence shown here is derived from an EMBL/GenBank/DDBJ whole genome shotgun (WGS) entry which is preliminary data.</text>
</comment>
<dbReference type="EMBL" id="BAABJP010000007">
    <property type="protein sequence ID" value="GAA5152371.1"/>
    <property type="molecule type" value="Genomic_DNA"/>
</dbReference>
<gene>
    <name evidence="1" type="ORF">GCM10023321_20950</name>
</gene>
<protein>
    <submittedName>
        <fullName evidence="1">Nitroreductase family deazaflavin-dependent oxidoreductase</fullName>
    </submittedName>
</protein>
<dbReference type="Pfam" id="PF04075">
    <property type="entry name" value="F420H2_quin_red"/>
    <property type="match status" value="1"/>
</dbReference>
<organism evidence="1 2">
    <name type="scientific">Pseudonocardia eucalypti</name>
    <dbReference type="NCBI Taxonomy" id="648755"/>
    <lineage>
        <taxon>Bacteria</taxon>
        <taxon>Bacillati</taxon>
        <taxon>Actinomycetota</taxon>
        <taxon>Actinomycetes</taxon>
        <taxon>Pseudonocardiales</taxon>
        <taxon>Pseudonocardiaceae</taxon>
        <taxon>Pseudonocardia</taxon>
    </lineage>
</organism>
<dbReference type="InterPro" id="IPR004378">
    <property type="entry name" value="F420H2_quin_Rdtase"/>
</dbReference>
<keyword evidence="2" id="KW-1185">Reference proteome</keyword>
<name>A0ABP9PVS1_9PSEU</name>
<dbReference type="NCBIfam" id="TIGR00026">
    <property type="entry name" value="hi_GC_TIGR00026"/>
    <property type="match status" value="1"/>
</dbReference>
<proteinExistence type="predicted"/>